<protein>
    <recommendedName>
        <fullName evidence="1">AGRL2-4 GAIN subdomain A domain-containing protein</fullName>
    </recommendedName>
</protein>
<feature type="non-terminal residue" evidence="2">
    <location>
        <position position="134"/>
    </location>
</feature>
<proteinExistence type="predicted"/>
<dbReference type="AlphaFoldDB" id="A0A087U0B4"/>
<accession>A0A087U0B4</accession>
<evidence type="ECO:0000313" key="2">
    <source>
        <dbReference type="EMBL" id="KFM70803.1"/>
    </source>
</evidence>
<name>A0A087U0B4_STEMI</name>
<sequence>MTKCRSLKIRNLKEKFNTSSASEMIISLGEIFEEEIFGEDLIDVVSMMTRTPDRLFDETGSHPPDKRWTTTRESIEMSASIFSQIIELNTTWYDIAEERRPAIGSDFLSTVDNMGLLLADAMVENIQEHSIVKE</sequence>
<gene>
    <name evidence="2" type="ORF">X975_18217</name>
</gene>
<dbReference type="Pfam" id="PF16489">
    <property type="entry name" value="GAIN"/>
    <property type="match status" value="1"/>
</dbReference>
<dbReference type="Proteomes" id="UP000054359">
    <property type="component" value="Unassembled WGS sequence"/>
</dbReference>
<reference evidence="2 3" key="1">
    <citation type="submission" date="2013-11" db="EMBL/GenBank/DDBJ databases">
        <title>Genome sequencing of Stegodyphus mimosarum.</title>
        <authorList>
            <person name="Bechsgaard J."/>
        </authorList>
    </citation>
    <scope>NUCLEOTIDE SEQUENCE [LARGE SCALE GENOMIC DNA]</scope>
</reference>
<evidence type="ECO:0000259" key="1">
    <source>
        <dbReference type="Pfam" id="PF16489"/>
    </source>
</evidence>
<keyword evidence="3" id="KW-1185">Reference proteome</keyword>
<feature type="domain" description="AGRL2-4 GAIN subdomain A" evidence="1">
    <location>
        <begin position="8"/>
        <end position="119"/>
    </location>
</feature>
<dbReference type="InterPro" id="IPR032471">
    <property type="entry name" value="AGRL2-4_GAIN_subdom_A"/>
</dbReference>
<dbReference type="OrthoDB" id="6437696at2759"/>
<evidence type="ECO:0000313" key="3">
    <source>
        <dbReference type="Proteomes" id="UP000054359"/>
    </source>
</evidence>
<organism evidence="2 3">
    <name type="scientific">Stegodyphus mimosarum</name>
    <name type="common">African social velvet spider</name>
    <dbReference type="NCBI Taxonomy" id="407821"/>
    <lineage>
        <taxon>Eukaryota</taxon>
        <taxon>Metazoa</taxon>
        <taxon>Ecdysozoa</taxon>
        <taxon>Arthropoda</taxon>
        <taxon>Chelicerata</taxon>
        <taxon>Arachnida</taxon>
        <taxon>Araneae</taxon>
        <taxon>Araneomorphae</taxon>
        <taxon>Entelegynae</taxon>
        <taxon>Eresoidea</taxon>
        <taxon>Eresidae</taxon>
        <taxon>Stegodyphus</taxon>
    </lineage>
</organism>
<dbReference type="EMBL" id="KK117568">
    <property type="protein sequence ID" value="KFM70803.1"/>
    <property type="molecule type" value="Genomic_DNA"/>
</dbReference>